<reference evidence="5 6" key="1">
    <citation type="submission" date="2023-05" db="EMBL/GenBank/DDBJ databases">
        <title>Corynebacterium suedekumii sp. nov. and Corynebacterium breve sp. nov. isolated from raw cow's milk.</title>
        <authorList>
            <person name="Baer M.K."/>
            <person name="Mehl L."/>
            <person name="Hellmuth R."/>
            <person name="Marke G."/>
            <person name="Lipski A."/>
        </authorList>
    </citation>
    <scope>NUCLEOTIDE SEQUENCE [LARGE SCALE GENOMIC DNA]</scope>
    <source>
        <strain evidence="5 6">LM112</strain>
    </source>
</reference>
<feature type="region of interest" description="Disordered" evidence="1">
    <location>
        <begin position="32"/>
        <end position="53"/>
    </location>
</feature>
<dbReference type="PROSITE" id="PS51257">
    <property type="entry name" value="PROKAR_LIPOPROTEIN"/>
    <property type="match status" value="1"/>
</dbReference>
<feature type="chain" id="PRO_5047155944" evidence="3">
    <location>
        <begin position="31"/>
        <end position="291"/>
    </location>
</feature>
<dbReference type="RefSeq" id="WP_284874404.1">
    <property type="nucleotide sequence ID" value="NZ_CP126970.1"/>
</dbReference>
<keyword evidence="2" id="KW-0812">Transmembrane</keyword>
<evidence type="ECO:0000256" key="1">
    <source>
        <dbReference type="SAM" id="MobiDB-lite"/>
    </source>
</evidence>
<keyword evidence="6" id="KW-1185">Reference proteome</keyword>
<proteinExistence type="predicted"/>
<evidence type="ECO:0000313" key="5">
    <source>
        <dbReference type="EMBL" id="WIM69811.1"/>
    </source>
</evidence>
<dbReference type="InterPro" id="IPR025645">
    <property type="entry name" value="DUF4349"/>
</dbReference>
<feature type="signal peptide" evidence="3">
    <location>
        <begin position="1"/>
        <end position="30"/>
    </location>
</feature>
<dbReference type="Proteomes" id="UP001238805">
    <property type="component" value="Chromosome"/>
</dbReference>
<feature type="compositionally biased region" description="Basic and acidic residues" evidence="1">
    <location>
        <begin position="111"/>
        <end position="122"/>
    </location>
</feature>
<sequence>MTAAVRPRPVSLAVLLVLGLFLMLGLSACATDSARDSSSGTAGDQGSRGSAATYGEAEVAQEPADAGAAGDTVTSSADVITTGSATVRTDDPATAAGDFATRVSEQGGRVAETETSTRNDRPEATVTARVPSGDYRSTIDGLADKGEVISQSTQSTDVGQEKVDLEARQRALQTSIDRLTELMDGAESVEDLLAAEVTLTQRQAELDGLTSQLDYLTDQVAFSTLTVTFTTDEAGYQSPGVLERAWDAFLSSLEAVVIVFMGMLPWLVILAIIAAVVVAVLRRRRKRRAGK</sequence>
<gene>
    <name evidence="5" type="ORF">QP029_11395</name>
</gene>
<dbReference type="EMBL" id="CP126970">
    <property type="protein sequence ID" value="WIM69811.1"/>
    <property type="molecule type" value="Genomic_DNA"/>
</dbReference>
<protein>
    <submittedName>
        <fullName evidence="5">DUF4349 domain-containing protein</fullName>
    </submittedName>
</protein>
<name>A0ABY8VJJ1_9CORY</name>
<dbReference type="Pfam" id="PF14257">
    <property type="entry name" value="DUF4349"/>
    <property type="match status" value="1"/>
</dbReference>
<evidence type="ECO:0000256" key="2">
    <source>
        <dbReference type="SAM" id="Phobius"/>
    </source>
</evidence>
<accession>A0ABY8VJJ1</accession>
<keyword evidence="2" id="KW-0472">Membrane</keyword>
<organism evidence="5 6">
    <name type="scientific">Corynebacterium suedekumii</name>
    <dbReference type="NCBI Taxonomy" id="3049801"/>
    <lineage>
        <taxon>Bacteria</taxon>
        <taxon>Bacillati</taxon>
        <taxon>Actinomycetota</taxon>
        <taxon>Actinomycetes</taxon>
        <taxon>Mycobacteriales</taxon>
        <taxon>Corynebacteriaceae</taxon>
        <taxon>Corynebacterium</taxon>
    </lineage>
</organism>
<feature type="domain" description="DUF4349" evidence="4">
    <location>
        <begin position="79"/>
        <end position="277"/>
    </location>
</feature>
<feature type="region of interest" description="Disordered" evidence="1">
    <location>
        <begin position="83"/>
        <end position="122"/>
    </location>
</feature>
<evidence type="ECO:0000313" key="6">
    <source>
        <dbReference type="Proteomes" id="UP001238805"/>
    </source>
</evidence>
<evidence type="ECO:0000256" key="3">
    <source>
        <dbReference type="SAM" id="SignalP"/>
    </source>
</evidence>
<feature type="compositionally biased region" description="Polar residues" evidence="1">
    <location>
        <begin position="36"/>
        <end position="50"/>
    </location>
</feature>
<evidence type="ECO:0000259" key="4">
    <source>
        <dbReference type="Pfam" id="PF14257"/>
    </source>
</evidence>
<feature type="transmembrane region" description="Helical" evidence="2">
    <location>
        <begin position="255"/>
        <end position="281"/>
    </location>
</feature>
<keyword evidence="2" id="KW-1133">Transmembrane helix</keyword>
<keyword evidence="3" id="KW-0732">Signal</keyword>